<dbReference type="PANTHER" id="PTHR12526:SF630">
    <property type="entry name" value="GLYCOSYLTRANSFERASE"/>
    <property type="match status" value="1"/>
</dbReference>
<keyword evidence="3" id="KW-1185">Reference proteome</keyword>
<dbReference type="RefSeq" id="WP_210656582.1">
    <property type="nucleotide sequence ID" value="NZ_JAGKSP010000002.1"/>
</dbReference>
<sequence>MNLLLSAYACRPNMGSEPAVGWNWVEELSKYHDLWVLTNYTNQRDIESYKASHPEALKNVTFIYVRVNRAFWYKEWKRFERMYYYLWQKKALHAARKLTQEINFDFVQHVTYVSCILPSFMYKLGIPFIYGPISGGENIPKIIQYPMSMKSKLIETVRSLTQLIPVVAPSVQKAFKHAKLIIAVTEETKALIPSEYRSKVKVVQAIGLKSEFFEPEPPAKQNTVCKILCAGRMLYWKGFELAVQAAIQALDHGARIELTVLGDGNEEHINKLRTMSGKYLDQEIKFVRRVEYDQMKSFYDQFDILLNCSLRDSGCLVVIEGMSRGLPVICVDTGGPRVNTNSSCALKIAPAPYLQLVDQLEQAIHQLVNDEELRTSLAKAAYLHSKTAFGNERKIQELLEYYTLPSVDAM</sequence>
<gene>
    <name evidence="2" type="ORF">I8J30_06750</name>
</gene>
<comment type="caution">
    <text evidence="2">The sequence shown here is derived from an EMBL/GenBank/DDBJ whole genome shotgun (WGS) entry which is preliminary data.</text>
</comment>
<reference evidence="2 3" key="1">
    <citation type="submission" date="2021-04" db="EMBL/GenBank/DDBJ databases">
        <title>Paenibacillus sp. DLE-14 whole genome sequence.</title>
        <authorList>
            <person name="Ham Y.J."/>
        </authorList>
    </citation>
    <scope>NUCLEOTIDE SEQUENCE [LARGE SCALE GENOMIC DNA]</scope>
    <source>
        <strain evidence="2 3">DLE-14</strain>
    </source>
</reference>
<protein>
    <submittedName>
        <fullName evidence="2">Glycosyltransferase family 4 protein</fullName>
    </submittedName>
</protein>
<evidence type="ECO:0000313" key="2">
    <source>
        <dbReference type="EMBL" id="MBP3962401.1"/>
    </source>
</evidence>
<evidence type="ECO:0000313" key="3">
    <source>
        <dbReference type="Proteomes" id="UP000673394"/>
    </source>
</evidence>
<dbReference type="Gene3D" id="3.40.50.2000">
    <property type="entry name" value="Glycogen Phosphorylase B"/>
    <property type="match status" value="2"/>
</dbReference>
<dbReference type="Proteomes" id="UP000673394">
    <property type="component" value="Unassembled WGS sequence"/>
</dbReference>
<dbReference type="SUPFAM" id="SSF53756">
    <property type="entry name" value="UDP-Glycosyltransferase/glycogen phosphorylase"/>
    <property type="match status" value="1"/>
</dbReference>
<dbReference type="Pfam" id="PF00534">
    <property type="entry name" value="Glycos_transf_1"/>
    <property type="match status" value="1"/>
</dbReference>
<dbReference type="PANTHER" id="PTHR12526">
    <property type="entry name" value="GLYCOSYLTRANSFERASE"/>
    <property type="match status" value="1"/>
</dbReference>
<feature type="domain" description="Glycosyl transferase family 1" evidence="1">
    <location>
        <begin position="217"/>
        <end position="382"/>
    </location>
</feature>
<evidence type="ECO:0000259" key="1">
    <source>
        <dbReference type="Pfam" id="PF00534"/>
    </source>
</evidence>
<dbReference type="CDD" id="cd03801">
    <property type="entry name" value="GT4_PimA-like"/>
    <property type="match status" value="1"/>
</dbReference>
<dbReference type="EMBL" id="JAGKSP010000002">
    <property type="protein sequence ID" value="MBP3962401.1"/>
    <property type="molecule type" value="Genomic_DNA"/>
</dbReference>
<proteinExistence type="predicted"/>
<organism evidence="2 3">
    <name type="scientific">Paenibacillus lignilyticus</name>
    <dbReference type="NCBI Taxonomy" id="1172615"/>
    <lineage>
        <taxon>Bacteria</taxon>
        <taxon>Bacillati</taxon>
        <taxon>Bacillota</taxon>
        <taxon>Bacilli</taxon>
        <taxon>Bacillales</taxon>
        <taxon>Paenibacillaceae</taxon>
        <taxon>Paenibacillus</taxon>
    </lineage>
</organism>
<accession>A0ABS5C8S6</accession>
<name>A0ABS5C8S6_9BACL</name>
<dbReference type="InterPro" id="IPR001296">
    <property type="entry name" value="Glyco_trans_1"/>
</dbReference>